<evidence type="ECO:0000256" key="6">
    <source>
        <dbReference type="ARBA" id="ARBA00022824"/>
    </source>
</evidence>
<keyword evidence="4 9" id="KW-0812">Transmembrane</keyword>
<feature type="transmembrane region" description="Helical" evidence="9">
    <location>
        <begin position="281"/>
        <end position="302"/>
    </location>
</feature>
<evidence type="ECO:0000256" key="3">
    <source>
        <dbReference type="ARBA" id="ARBA00009561"/>
    </source>
</evidence>
<dbReference type="EMBL" id="JACGWM010000014">
    <property type="protein sequence ID" value="KAL0328797.1"/>
    <property type="molecule type" value="Genomic_DNA"/>
</dbReference>
<dbReference type="InterPro" id="IPR021149">
    <property type="entry name" value="OligosaccharylTrfase_OST3/OST6"/>
</dbReference>
<sequence>MAISPTPTPTPTPTAAALLLISFLFLLAPYATPISSDAIVSELSALQSQSPTGVIHLTDSLLRRILSLPSPRPFNSLIFFDAHQLHSKPELSLPTLKSEFSLVSSSFQFNNPNERSQLFFFDIEFQESQASFALFGVNSLPHIRLIPPTASDMKRDSIQMDASDFSRLADSMAEFIESRTGLSVGPINRPPVVSRKQIMFLLAIVLIWTPFFVKKLIAGNTILHEKHVWMAGAVIVYFFSVSGTMFNIIRKMPIFMVDRQDPSKLVFFYQGSGMQLGAEGFAVGFLYTIVGLLLALVTHVLVRVRNRTVQRLFMIFAMFVSFWAVKKVVFLDNWKTGYGIHGYWPSSWQ</sequence>
<feature type="transmembrane region" description="Helical" evidence="9">
    <location>
        <begin position="198"/>
        <end position="217"/>
    </location>
</feature>
<reference evidence="11" key="2">
    <citation type="journal article" date="2024" name="Plant">
        <title>Genomic evolution and insights into agronomic trait innovations of Sesamum species.</title>
        <authorList>
            <person name="Miao H."/>
            <person name="Wang L."/>
            <person name="Qu L."/>
            <person name="Liu H."/>
            <person name="Sun Y."/>
            <person name="Le M."/>
            <person name="Wang Q."/>
            <person name="Wei S."/>
            <person name="Zheng Y."/>
            <person name="Lin W."/>
            <person name="Duan Y."/>
            <person name="Cao H."/>
            <person name="Xiong S."/>
            <person name="Wang X."/>
            <person name="Wei L."/>
            <person name="Li C."/>
            <person name="Ma Q."/>
            <person name="Ju M."/>
            <person name="Zhao R."/>
            <person name="Li G."/>
            <person name="Mu C."/>
            <person name="Tian Q."/>
            <person name="Mei H."/>
            <person name="Zhang T."/>
            <person name="Gao T."/>
            <person name="Zhang H."/>
        </authorList>
    </citation>
    <scope>NUCLEOTIDE SEQUENCE</scope>
    <source>
        <strain evidence="11">KEN8</strain>
    </source>
</reference>
<feature type="chain" id="PRO_5043475447" evidence="10">
    <location>
        <begin position="34"/>
        <end position="349"/>
    </location>
</feature>
<evidence type="ECO:0000256" key="9">
    <source>
        <dbReference type="SAM" id="Phobius"/>
    </source>
</evidence>
<evidence type="ECO:0000256" key="5">
    <source>
        <dbReference type="ARBA" id="ARBA00022729"/>
    </source>
</evidence>
<comment type="similarity">
    <text evidence="3">Belongs to the OST3/OST6 family.</text>
</comment>
<evidence type="ECO:0000256" key="1">
    <source>
        <dbReference type="ARBA" id="ARBA00002791"/>
    </source>
</evidence>
<dbReference type="PANTHER" id="PTHR12692">
    <property type="entry name" value="DOLICHYL-DIPHOSPHOOLIGOSACCHARIDE--PROTEIN GLYCOSYLTRANSFERASE-RELATED"/>
    <property type="match status" value="1"/>
</dbReference>
<organism evidence="11">
    <name type="scientific">Sesamum calycinum</name>
    <dbReference type="NCBI Taxonomy" id="2727403"/>
    <lineage>
        <taxon>Eukaryota</taxon>
        <taxon>Viridiplantae</taxon>
        <taxon>Streptophyta</taxon>
        <taxon>Embryophyta</taxon>
        <taxon>Tracheophyta</taxon>
        <taxon>Spermatophyta</taxon>
        <taxon>Magnoliopsida</taxon>
        <taxon>eudicotyledons</taxon>
        <taxon>Gunneridae</taxon>
        <taxon>Pentapetalae</taxon>
        <taxon>asterids</taxon>
        <taxon>lamiids</taxon>
        <taxon>Lamiales</taxon>
        <taxon>Pedaliaceae</taxon>
        <taxon>Sesamum</taxon>
    </lineage>
</organism>
<evidence type="ECO:0000256" key="8">
    <source>
        <dbReference type="ARBA" id="ARBA00023136"/>
    </source>
</evidence>
<dbReference type="AlphaFoldDB" id="A0AAW2MEH2"/>
<evidence type="ECO:0000256" key="10">
    <source>
        <dbReference type="SAM" id="SignalP"/>
    </source>
</evidence>
<feature type="signal peptide" evidence="10">
    <location>
        <begin position="1"/>
        <end position="33"/>
    </location>
</feature>
<comment type="caution">
    <text evidence="11">The sequence shown here is derived from an EMBL/GenBank/DDBJ whole genome shotgun (WGS) entry which is preliminary data.</text>
</comment>
<keyword evidence="5 10" id="KW-0732">Signal</keyword>
<dbReference type="Pfam" id="PF04756">
    <property type="entry name" value="OST3_OST6"/>
    <property type="match status" value="1"/>
</dbReference>
<dbReference type="PANTHER" id="PTHR12692:SF0">
    <property type="entry name" value="GH11935P"/>
    <property type="match status" value="1"/>
</dbReference>
<protein>
    <submittedName>
        <fullName evidence="11">Dolichyl-diphosphooligosaccharide--protein glycosyltransferase subunitB</fullName>
    </submittedName>
</protein>
<gene>
    <name evidence="11" type="ORF">Scaly_2312300</name>
</gene>
<evidence type="ECO:0000256" key="7">
    <source>
        <dbReference type="ARBA" id="ARBA00022989"/>
    </source>
</evidence>
<keyword evidence="8 9" id="KW-0472">Membrane</keyword>
<feature type="transmembrane region" description="Helical" evidence="9">
    <location>
        <begin position="309"/>
        <end position="325"/>
    </location>
</feature>
<evidence type="ECO:0000256" key="2">
    <source>
        <dbReference type="ARBA" id="ARBA00004477"/>
    </source>
</evidence>
<comment type="subcellular location">
    <subcellularLocation>
        <location evidence="2">Endoplasmic reticulum membrane</location>
        <topology evidence="2">Multi-pass membrane protein</topology>
    </subcellularLocation>
</comment>
<dbReference type="GO" id="GO:0018279">
    <property type="term" value="P:protein N-linked glycosylation via asparagine"/>
    <property type="evidence" value="ECO:0007669"/>
    <property type="project" value="TreeGrafter"/>
</dbReference>
<evidence type="ECO:0000313" key="11">
    <source>
        <dbReference type="EMBL" id="KAL0328797.1"/>
    </source>
</evidence>
<comment type="function">
    <text evidence="1">Subunit of the oligosaccharyl transferase (OST) complex that catalyzes the initial transfer of a defined glycan (Glc(3)Man(9)GlcNAc(2) in eukaryotes) from the lipid carrier dolichol-pyrophosphate to an asparagine residue within an Asn-X-Ser/Thr consensus motif in nascent polypeptide chains, the first step in protein N-glycosylation. N-glycosylation occurs cotranslationally and the complex associates with the Sec61 complex at the channel-forming translocon complex that mediates protein translocation across the endoplasmic reticulum (ER). All subunits are required for a maximal enzyme activity.</text>
</comment>
<keyword evidence="6" id="KW-0256">Endoplasmic reticulum</keyword>
<proteinExistence type="inferred from homology"/>
<feature type="transmembrane region" description="Helical" evidence="9">
    <location>
        <begin position="229"/>
        <end position="249"/>
    </location>
</feature>
<dbReference type="Gene3D" id="3.40.30.10">
    <property type="entry name" value="Glutaredoxin"/>
    <property type="match status" value="1"/>
</dbReference>
<dbReference type="GO" id="GO:0008250">
    <property type="term" value="C:oligosaccharyltransferase complex"/>
    <property type="evidence" value="ECO:0007669"/>
    <property type="project" value="TreeGrafter"/>
</dbReference>
<evidence type="ECO:0000256" key="4">
    <source>
        <dbReference type="ARBA" id="ARBA00022692"/>
    </source>
</evidence>
<name>A0AAW2MEH2_9LAMI</name>
<accession>A0AAW2MEH2</accession>
<reference evidence="11" key="1">
    <citation type="submission" date="2020-06" db="EMBL/GenBank/DDBJ databases">
        <authorList>
            <person name="Li T."/>
            <person name="Hu X."/>
            <person name="Zhang T."/>
            <person name="Song X."/>
            <person name="Zhang H."/>
            <person name="Dai N."/>
            <person name="Sheng W."/>
            <person name="Hou X."/>
            <person name="Wei L."/>
        </authorList>
    </citation>
    <scope>NUCLEOTIDE SEQUENCE</scope>
    <source>
        <strain evidence="11">KEN8</strain>
        <tissue evidence="11">Leaf</tissue>
    </source>
</reference>
<keyword evidence="7 9" id="KW-1133">Transmembrane helix</keyword>